<dbReference type="InterPro" id="IPR041694">
    <property type="entry name" value="ADH_N_2"/>
</dbReference>
<feature type="domain" description="Enoyl reductase (ER)" evidence="2">
    <location>
        <begin position="21"/>
        <end position="332"/>
    </location>
</feature>
<dbReference type="FunFam" id="3.40.50.720:FF:000121">
    <property type="entry name" value="Prostaglandin reductase 2"/>
    <property type="match status" value="1"/>
</dbReference>
<dbReference type="InterPro" id="IPR036291">
    <property type="entry name" value="NAD(P)-bd_dom_sf"/>
</dbReference>
<organism evidence="3 4">
    <name type="scientific">Paenibacillus rhizosphaerae</name>
    <dbReference type="NCBI Taxonomy" id="297318"/>
    <lineage>
        <taxon>Bacteria</taxon>
        <taxon>Bacillati</taxon>
        <taxon>Bacillota</taxon>
        <taxon>Bacilli</taxon>
        <taxon>Bacillales</taxon>
        <taxon>Paenibacillaceae</taxon>
        <taxon>Paenibacillus</taxon>
    </lineage>
</organism>
<dbReference type="CDD" id="cd05288">
    <property type="entry name" value="PGDH"/>
    <property type="match status" value="1"/>
</dbReference>
<dbReference type="Gene3D" id="3.90.180.10">
    <property type="entry name" value="Medium-chain alcohol dehydrogenases, catalytic domain"/>
    <property type="match status" value="1"/>
</dbReference>
<protein>
    <recommendedName>
        <fullName evidence="2">Enoyl reductase (ER) domain-containing protein</fullName>
    </recommendedName>
</protein>
<dbReference type="InterPro" id="IPR011032">
    <property type="entry name" value="GroES-like_sf"/>
</dbReference>
<accession>A0A839TU77</accession>
<dbReference type="SUPFAM" id="SSF50129">
    <property type="entry name" value="GroES-like"/>
    <property type="match status" value="1"/>
</dbReference>
<dbReference type="InterPro" id="IPR020843">
    <property type="entry name" value="ER"/>
</dbReference>
<dbReference type="SUPFAM" id="SSF51735">
    <property type="entry name" value="NAD(P)-binding Rossmann-fold domains"/>
    <property type="match status" value="1"/>
</dbReference>
<dbReference type="InterPro" id="IPR045010">
    <property type="entry name" value="MDR_fam"/>
</dbReference>
<name>A0A839TU77_9BACL</name>
<dbReference type="Proteomes" id="UP000517523">
    <property type="component" value="Unassembled WGS sequence"/>
</dbReference>
<dbReference type="AlphaFoldDB" id="A0A839TU77"/>
<comment type="caution">
    <text evidence="3">The sequence shown here is derived from an EMBL/GenBank/DDBJ whole genome shotgun (WGS) entry which is preliminary data.</text>
</comment>
<dbReference type="PANTHER" id="PTHR43205:SF7">
    <property type="entry name" value="PROSTAGLANDIN REDUCTASE 1"/>
    <property type="match status" value="1"/>
</dbReference>
<evidence type="ECO:0000313" key="3">
    <source>
        <dbReference type="EMBL" id="MBB3130684.1"/>
    </source>
</evidence>
<dbReference type="SMART" id="SM00829">
    <property type="entry name" value="PKS_ER"/>
    <property type="match status" value="1"/>
</dbReference>
<dbReference type="Pfam" id="PF16884">
    <property type="entry name" value="ADH_N_2"/>
    <property type="match status" value="1"/>
</dbReference>
<dbReference type="RefSeq" id="WP_246426837.1">
    <property type="nucleotide sequence ID" value="NZ_JACHXJ010000005.1"/>
</dbReference>
<keyword evidence="1" id="KW-0560">Oxidoreductase</keyword>
<reference evidence="3 4" key="1">
    <citation type="submission" date="2020-08" db="EMBL/GenBank/DDBJ databases">
        <title>Genomic Encyclopedia of Type Strains, Phase III (KMG-III): the genomes of soil and plant-associated and newly described type strains.</title>
        <authorList>
            <person name="Whitman W."/>
        </authorList>
    </citation>
    <scope>NUCLEOTIDE SEQUENCE [LARGE SCALE GENOMIC DNA]</scope>
    <source>
        <strain evidence="3 4">CECT 5831</strain>
    </source>
</reference>
<dbReference type="GO" id="GO:0016628">
    <property type="term" value="F:oxidoreductase activity, acting on the CH-CH group of donors, NAD or NADP as acceptor"/>
    <property type="evidence" value="ECO:0007669"/>
    <property type="project" value="InterPro"/>
</dbReference>
<gene>
    <name evidence="3" type="ORF">FHS19_005403</name>
</gene>
<proteinExistence type="predicted"/>
<sequence length="339" mass="36863">MVQQLMNRSILLQSRPVGMPGPENFEFREGSIQEPQEGQAVIRTLYLSVDPYMRGRMSDAKSYIEPFKLNEVISGGIVGEVVESKSDALQPGDKVIGMLGWRLYNTVDAGSVRKLDPSIAPLSAYLSVLGLTGLTAYFGLLDIGKPKEGETVVVSGAAGSVGMFVGQIAKIQGTRVVGIAGTDEKCEYLVRELGFDAAVNYKSDHFQEELAEACPNGVDVYFDNVGGRVSDAVMNLLNDYARIPLCGAISSYNSTEDVGPRILSKLIKTRSMIKGFVLSDYASRQAEGLQQLGQWLAEGKLKYEETIVEGFDHVIDAFLQLFQGTNLGKMLVKVSEPQA</sequence>
<evidence type="ECO:0000313" key="4">
    <source>
        <dbReference type="Proteomes" id="UP000517523"/>
    </source>
</evidence>
<evidence type="ECO:0000256" key="1">
    <source>
        <dbReference type="ARBA" id="ARBA00023002"/>
    </source>
</evidence>
<dbReference type="PANTHER" id="PTHR43205">
    <property type="entry name" value="PROSTAGLANDIN REDUCTASE"/>
    <property type="match status" value="1"/>
</dbReference>
<dbReference type="EMBL" id="JACHXJ010000005">
    <property type="protein sequence ID" value="MBB3130684.1"/>
    <property type="molecule type" value="Genomic_DNA"/>
</dbReference>
<dbReference type="Pfam" id="PF00107">
    <property type="entry name" value="ADH_zinc_N"/>
    <property type="match status" value="1"/>
</dbReference>
<dbReference type="Gene3D" id="3.40.50.720">
    <property type="entry name" value="NAD(P)-binding Rossmann-like Domain"/>
    <property type="match status" value="1"/>
</dbReference>
<dbReference type="InterPro" id="IPR013149">
    <property type="entry name" value="ADH-like_C"/>
</dbReference>
<evidence type="ECO:0000259" key="2">
    <source>
        <dbReference type="SMART" id="SM00829"/>
    </source>
</evidence>